<keyword evidence="5" id="KW-0699">rRNA-binding</keyword>
<dbReference type="Gene3D" id="3.40.1370.10">
    <property type="match status" value="1"/>
</dbReference>
<dbReference type="GO" id="GO:0006412">
    <property type="term" value="P:translation"/>
    <property type="evidence" value="ECO:0007669"/>
    <property type="project" value="UniProtKB-UniRule"/>
</dbReference>
<proteinExistence type="inferred from homology"/>
<keyword evidence="3 5" id="KW-0687">Ribonucleoprotein</keyword>
<sequence>MKIDVFDKNGKSVEKMELDESVFGAEPNRALLAQYLRIFDTNQRQGTSSTKTRAEVRGGGRKPWRQKGTGRARHGSIRSPIWVGGGISHGPQPKDWSLSFPKKMKKVAIVSALSLKQAKKQLKVLDILSFKKPKTKEMTEILGNLELRGRTLLVINKADENILKSTRNIKLLTVSTGETLNGHDLLKNTHVLFLKDAISKVQERYHS</sequence>
<dbReference type="Pfam" id="PF00573">
    <property type="entry name" value="Ribosomal_L4"/>
    <property type="match status" value="1"/>
</dbReference>
<evidence type="ECO:0000256" key="6">
    <source>
        <dbReference type="SAM" id="MobiDB-lite"/>
    </source>
</evidence>
<dbReference type="PANTHER" id="PTHR10746:SF6">
    <property type="entry name" value="LARGE RIBOSOMAL SUBUNIT PROTEIN UL4M"/>
    <property type="match status" value="1"/>
</dbReference>
<dbReference type="Proteomes" id="UP000176608">
    <property type="component" value="Unassembled WGS sequence"/>
</dbReference>
<evidence type="ECO:0000256" key="4">
    <source>
        <dbReference type="ARBA" id="ARBA00035244"/>
    </source>
</evidence>
<comment type="function">
    <text evidence="5">Forms part of the polypeptide exit tunnel.</text>
</comment>
<dbReference type="GO" id="GO:0019843">
    <property type="term" value="F:rRNA binding"/>
    <property type="evidence" value="ECO:0007669"/>
    <property type="project" value="UniProtKB-UniRule"/>
</dbReference>
<evidence type="ECO:0000256" key="1">
    <source>
        <dbReference type="ARBA" id="ARBA00010528"/>
    </source>
</evidence>
<reference evidence="7 8" key="1">
    <citation type="journal article" date="2016" name="Nat. Commun.">
        <title>Thousands of microbial genomes shed light on interconnected biogeochemical processes in an aquifer system.</title>
        <authorList>
            <person name="Anantharaman K."/>
            <person name="Brown C.T."/>
            <person name="Hug L.A."/>
            <person name="Sharon I."/>
            <person name="Castelle C.J."/>
            <person name="Probst A.J."/>
            <person name="Thomas B.C."/>
            <person name="Singh A."/>
            <person name="Wilkins M.J."/>
            <person name="Karaoz U."/>
            <person name="Brodie E.L."/>
            <person name="Williams K.H."/>
            <person name="Hubbard S.S."/>
            <person name="Banfield J.F."/>
        </authorList>
    </citation>
    <scope>NUCLEOTIDE SEQUENCE [LARGE SCALE GENOMIC DNA]</scope>
</reference>
<dbReference type="AlphaFoldDB" id="A0A1F4UQN1"/>
<comment type="caution">
    <text evidence="7">The sequence shown here is derived from an EMBL/GenBank/DDBJ whole genome shotgun (WGS) entry which is preliminary data.</text>
</comment>
<keyword evidence="5" id="KW-0694">RNA-binding</keyword>
<keyword evidence="2 5" id="KW-0689">Ribosomal protein</keyword>
<organism evidence="7 8">
    <name type="scientific">candidate division WWE3 bacterium RIFCSPHIGHO2_01_FULL_42_13</name>
    <dbReference type="NCBI Taxonomy" id="1802617"/>
    <lineage>
        <taxon>Bacteria</taxon>
        <taxon>Katanobacteria</taxon>
    </lineage>
</organism>
<dbReference type="InterPro" id="IPR013005">
    <property type="entry name" value="Ribosomal_uL4-like"/>
</dbReference>
<dbReference type="PANTHER" id="PTHR10746">
    <property type="entry name" value="50S RIBOSOMAL PROTEIN L4"/>
    <property type="match status" value="1"/>
</dbReference>
<protein>
    <recommendedName>
        <fullName evidence="4 5">Large ribosomal subunit protein uL4</fullName>
    </recommendedName>
</protein>
<dbReference type="GO" id="GO:1990904">
    <property type="term" value="C:ribonucleoprotein complex"/>
    <property type="evidence" value="ECO:0007669"/>
    <property type="project" value="UniProtKB-KW"/>
</dbReference>
<evidence type="ECO:0000256" key="3">
    <source>
        <dbReference type="ARBA" id="ARBA00023274"/>
    </source>
</evidence>
<dbReference type="HAMAP" id="MF_01328_B">
    <property type="entry name" value="Ribosomal_uL4_B"/>
    <property type="match status" value="1"/>
</dbReference>
<evidence type="ECO:0000313" key="8">
    <source>
        <dbReference type="Proteomes" id="UP000176608"/>
    </source>
</evidence>
<evidence type="ECO:0000256" key="2">
    <source>
        <dbReference type="ARBA" id="ARBA00022980"/>
    </source>
</evidence>
<dbReference type="InterPro" id="IPR023574">
    <property type="entry name" value="Ribosomal_uL4_dom_sf"/>
</dbReference>
<evidence type="ECO:0000313" key="7">
    <source>
        <dbReference type="EMBL" id="OGC47268.1"/>
    </source>
</evidence>
<dbReference type="InterPro" id="IPR002136">
    <property type="entry name" value="Ribosomal_uL4"/>
</dbReference>
<dbReference type="NCBIfam" id="TIGR03953">
    <property type="entry name" value="rplD_bact"/>
    <property type="match status" value="1"/>
</dbReference>
<comment type="function">
    <text evidence="5">One of the primary rRNA binding proteins, this protein initially binds near the 5'-end of the 23S rRNA. It is important during the early stages of 50S assembly. It makes multiple contacts with different domains of the 23S rRNA in the assembled 50S subunit and ribosome.</text>
</comment>
<dbReference type="GO" id="GO:0005840">
    <property type="term" value="C:ribosome"/>
    <property type="evidence" value="ECO:0007669"/>
    <property type="project" value="UniProtKB-KW"/>
</dbReference>
<accession>A0A1F4UQN1</accession>
<feature type="region of interest" description="Disordered" evidence="6">
    <location>
        <begin position="43"/>
        <end position="75"/>
    </location>
</feature>
<dbReference type="STRING" id="1802617.A2886_01300"/>
<feature type="compositionally biased region" description="Basic residues" evidence="6">
    <location>
        <begin position="59"/>
        <end position="75"/>
    </location>
</feature>
<comment type="subunit">
    <text evidence="5">Part of the 50S ribosomal subunit.</text>
</comment>
<comment type="similarity">
    <text evidence="1 5">Belongs to the universal ribosomal protein uL4 family.</text>
</comment>
<dbReference type="GO" id="GO:0003735">
    <property type="term" value="F:structural constituent of ribosome"/>
    <property type="evidence" value="ECO:0007669"/>
    <property type="project" value="InterPro"/>
</dbReference>
<name>A0A1F4UQN1_UNCKA</name>
<dbReference type="SUPFAM" id="SSF52166">
    <property type="entry name" value="Ribosomal protein L4"/>
    <property type="match status" value="1"/>
</dbReference>
<evidence type="ECO:0000256" key="5">
    <source>
        <dbReference type="HAMAP-Rule" id="MF_01328"/>
    </source>
</evidence>
<gene>
    <name evidence="5" type="primary">rplD</name>
    <name evidence="7" type="ORF">A2886_01300</name>
</gene>
<dbReference type="EMBL" id="MEVA01000016">
    <property type="protein sequence ID" value="OGC47268.1"/>
    <property type="molecule type" value="Genomic_DNA"/>
</dbReference>